<evidence type="ECO:0000313" key="4">
    <source>
        <dbReference type="Proteomes" id="UP000398619"/>
    </source>
</evidence>
<evidence type="ECO:0000256" key="1">
    <source>
        <dbReference type="SAM" id="Phobius"/>
    </source>
</evidence>
<dbReference type="Pfam" id="PF12158">
    <property type="entry name" value="DUF3592"/>
    <property type="match status" value="1"/>
</dbReference>
<feature type="transmembrane region" description="Helical" evidence="1">
    <location>
        <begin position="6"/>
        <end position="29"/>
    </location>
</feature>
<reference evidence="3 4" key="1">
    <citation type="submission" date="2019-07" db="EMBL/GenBank/DDBJ databases">
        <authorList>
            <person name="Hibberd C M."/>
            <person name="Gehrig L. J."/>
            <person name="Chang H.-W."/>
            <person name="Venkatesh S."/>
        </authorList>
    </citation>
    <scope>NUCLEOTIDE SEQUENCE [LARGE SCALE GENOMIC DNA]</scope>
    <source>
        <strain evidence="3">Dorea_longicatena_SSTS_Bg7063</strain>
    </source>
</reference>
<sequence length="133" mass="14767">MNDGMMIFIIFGLLIMLPIIVTAAILCVIKHRRSRKKKIYSGVTKGRVDEIKIKGLDYPNIMYVTYFVDGAEYHIKETVKMKSEAIKIGGIPVGQRKSYQMGNISVGDSVTIQYDPSNPAKALIAENDGTVNV</sequence>
<keyword evidence="1" id="KW-1133">Transmembrane helix</keyword>
<evidence type="ECO:0000259" key="2">
    <source>
        <dbReference type="Pfam" id="PF12158"/>
    </source>
</evidence>
<gene>
    <name evidence="3" type="ORF">DLSSTS7063_02659</name>
</gene>
<dbReference type="Proteomes" id="UP000398619">
    <property type="component" value="Unassembled WGS sequence"/>
</dbReference>
<keyword evidence="1" id="KW-0812">Transmembrane</keyword>
<dbReference type="InterPro" id="IPR021994">
    <property type="entry name" value="DUF3592"/>
</dbReference>
<organism evidence="3 4">
    <name type="scientific">Dorea longicatena</name>
    <dbReference type="NCBI Taxonomy" id="88431"/>
    <lineage>
        <taxon>Bacteria</taxon>
        <taxon>Bacillati</taxon>
        <taxon>Bacillota</taxon>
        <taxon>Clostridia</taxon>
        <taxon>Lachnospirales</taxon>
        <taxon>Lachnospiraceae</taxon>
        <taxon>Dorea</taxon>
    </lineage>
</organism>
<proteinExistence type="predicted"/>
<accession>A0A564UKA4</accession>
<evidence type="ECO:0000313" key="3">
    <source>
        <dbReference type="EMBL" id="VUX19819.1"/>
    </source>
</evidence>
<dbReference type="EMBL" id="CABHNM010000063">
    <property type="protein sequence ID" value="VUX19819.1"/>
    <property type="molecule type" value="Genomic_DNA"/>
</dbReference>
<protein>
    <recommendedName>
        <fullName evidence="2">DUF3592 domain-containing protein</fullName>
    </recommendedName>
</protein>
<keyword evidence="1" id="KW-0472">Membrane</keyword>
<name>A0A564UKA4_9FIRM</name>
<dbReference type="AlphaFoldDB" id="A0A564UKA4"/>
<feature type="domain" description="DUF3592" evidence="2">
    <location>
        <begin position="59"/>
        <end position="125"/>
    </location>
</feature>